<dbReference type="SMART" id="SM00369">
    <property type="entry name" value="LRR_TYP"/>
    <property type="match status" value="4"/>
</dbReference>
<dbReference type="Pfam" id="PF13855">
    <property type="entry name" value="LRR_8"/>
    <property type="match status" value="1"/>
</dbReference>
<evidence type="ECO:0000256" key="1">
    <source>
        <dbReference type="ARBA" id="ARBA00022614"/>
    </source>
</evidence>
<dbReference type="PROSITE" id="PS51450">
    <property type="entry name" value="LRR"/>
    <property type="match status" value="3"/>
</dbReference>
<dbReference type="InterPro" id="IPR001611">
    <property type="entry name" value="Leu-rich_rpt"/>
</dbReference>
<evidence type="ECO:0000313" key="3">
    <source>
        <dbReference type="EMBL" id="AHF17484.1"/>
    </source>
</evidence>
<keyword evidence="4" id="KW-1185">Reference proteome</keyword>
<dbReference type="Gene3D" id="3.80.10.10">
    <property type="entry name" value="Ribonuclease Inhibitor"/>
    <property type="match status" value="2"/>
</dbReference>
<gene>
    <name evidence="3" type="ORF">NIASO_08560</name>
</gene>
<dbReference type="HOGENOM" id="CLU_780384_0_0_10"/>
<dbReference type="GO" id="GO:0005737">
    <property type="term" value="C:cytoplasm"/>
    <property type="evidence" value="ECO:0007669"/>
    <property type="project" value="TreeGrafter"/>
</dbReference>
<reference evidence="3 4" key="1">
    <citation type="submission" date="2013-12" db="EMBL/GenBank/DDBJ databases">
        <authorList>
            <consortium name="DOE Joint Genome Institute"/>
            <person name="Eisen J."/>
            <person name="Huntemann M."/>
            <person name="Han J."/>
            <person name="Chen A."/>
            <person name="Kyrpides N."/>
            <person name="Mavromatis K."/>
            <person name="Markowitz V."/>
            <person name="Palaniappan K."/>
            <person name="Ivanova N."/>
            <person name="Schaumberg A."/>
            <person name="Pati A."/>
            <person name="Liolios K."/>
            <person name="Nordberg H.P."/>
            <person name="Cantor M.N."/>
            <person name="Hua S.X."/>
            <person name="Woyke T."/>
        </authorList>
    </citation>
    <scope>NUCLEOTIDE SEQUENCE [LARGE SCALE GENOMIC DNA]</scope>
    <source>
        <strain evidence="4">DSM 19437</strain>
    </source>
</reference>
<dbReference type="eggNOG" id="COG4886">
    <property type="taxonomic scope" value="Bacteria"/>
</dbReference>
<protein>
    <submittedName>
        <fullName evidence="3">Uncharacterized protein</fullName>
    </submittedName>
</protein>
<dbReference type="Proteomes" id="UP000003586">
    <property type="component" value="Chromosome"/>
</dbReference>
<dbReference type="STRING" id="929713.NIASO_08560"/>
<dbReference type="SUPFAM" id="SSF52058">
    <property type="entry name" value="L domain-like"/>
    <property type="match status" value="1"/>
</dbReference>
<dbReference type="AlphaFoldDB" id="W0F7P5"/>
<dbReference type="PANTHER" id="PTHR48051">
    <property type="match status" value="1"/>
</dbReference>
<accession>W0F7P5</accession>
<dbReference type="OrthoDB" id="8532199at2"/>
<keyword evidence="1" id="KW-0433">Leucine-rich repeat</keyword>
<dbReference type="KEGG" id="nso:NIASO_08560"/>
<evidence type="ECO:0000313" key="4">
    <source>
        <dbReference type="Proteomes" id="UP000003586"/>
    </source>
</evidence>
<keyword evidence="2" id="KW-0677">Repeat</keyword>
<dbReference type="InterPro" id="IPR003591">
    <property type="entry name" value="Leu-rich_rpt_typical-subtyp"/>
</dbReference>
<sequence length="355" mass="40420">MLPREIAALQELKQLKLDSNPFTQLPPLDSLKALEMLSISNDTVLSEIPSLPPSLKHLYAYNANNLRSIPKALRNCEQLKTLIVTNAHIDFAPSWIFELKKLNWLTLDGNRITSIPPVINIPELEYLNLDNNKIDSIPFSLFTLPKLKTLSINNNPVKHIPKAILQAGALKYFNIEKTRIASEEYTGIRIETANKSIIITADDKLKLLAYDRNRPCYSDDDSLLFNYEIFTKTEVPPRFNENTNDKIDFFNRSLLFPYIDSTGYKDQPFSDTVIVKFVVLPYGGITKVTTLVAKLKQTKQEALRLLKLSCTGWKPAVTGSRSVKAWCYTRFIFTQFYSGGIIQKKLSVQVIPQYP</sequence>
<dbReference type="EMBL" id="CP007035">
    <property type="protein sequence ID" value="AHF17484.1"/>
    <property type="molecule type" value="Genomic_DNA"/>
</dbReference>
<evidence type="ECO:0000256" key="2">
    <source>
        <dbReference type="ARBA" id="ARBA00022737"/>
    </source>
</evidence>
<dbReference type="InterPro" id="IPR050216">
    <property type="entry name" value="LRR_domain-containing"/>
</dbReference>
<organism evidence="3 4">
    <name type="scientific">Niabella soli DSM 19437</name>
    <dbReference type="NCBI Taxonomy" id="929713"/>
    <lineage>
        <taxon>Bacteria</taxon>
        <taxon>Pseudomonadati</taxon>
        <taxon>Bacteroidota</taxon>
        <taxon>Chitinophagia</taxon>
        <taxon>Chitinophagales</taxon>
        <taxon>Chitinophagaceae</taxon>
        <taxon>Niabella</taxon>
    </lineage>
</organism>
<proteinExistence type="predicted"/>
<name>W0F7P5_9BACT</name>
<dbReference type="PANTHER" id="PTHR48051:SF13">
    <property type="entry name" value="LEUCINE-RICH REPEAT-CONTAINING PROTEIN 30"/>
    <property type="match status" value="1"/>
</dbReference>
<dbReference type="InterPro" id="IPR032675">
    <property type="entry name" value="LRR_dom_sf"/>
</dbReference>